<dbReference type="InterPro" id="IPR002563">
    <property type="entry name" value="Flavin_Rdtase-like_dom"/>
</dbReference>
<accession>A0ABX2A7J2</accession>
<dbReference type="PANTHER" id="PTHR30466:SF1">
    <property type="entry name" value="FMN REDUCTASE (NADH) RUTF"/>
    <property type="match status" value="1"/>
</dbReference>
<proteinExistence type="predicted"/>
<feature type="domain" description="Flavin reductase like" evidence="3">
    <location>
        <begin position="19"/>
        <end position="162"/>
    </location>
</feature>
<dbReference type="SMART" id="SM00903">
    <property type="entry name" value="Flavin_Reduct"/>
    <property type="match status" value="1"/>
</dbReference>
<dbReference type="RefSeq" id="WP_171784871.1">
    <property type="nucleotide sequence ID" value="NZ_BAAAML010000003.1"/>
</dbReference>
<evidence type="ECO:0000259" key="3">
    <source>
        <dbReference type="SMART" id="SM00903"/>
    </source>
</evidence>
<feature type="region of interest" description="Disordered" evidence="2">
    <location>
        <begin position="161"/>
        <end position="182"/>
    </location>
</feature>
<comment type="caution">
    <text evidence="4">The sequence shown here is derived from an EMBL/GenBank/DDBJ whole genome shotgun (WGS) entry which is preliminary data.</text>
</comment>
<gene>
    <name evidence="4" type="ORF">HDG69_003265</name>
</gene>
<reference evidence="4 5" key="1">
    <citation type="submission" date="2020-05" db="EMBL/GenBank/DDBJ databases">
        <title>Genomic Encyclopedia of Type Strains, Phase III (KMG-III): the genomes of soil and plant-associated and newly described type strains.</title>
        <authorList>
            <person name="Whitman W."/>
        </authorList>
    </citation>
    <scope>NUCLEOTIDE SEQUENCE [LARGE SCALE GENOMIC DNA]</scope>
    <source>
        <strain evidence="4 5">KCTC 19046</strain>
    </source>
</reference>
<dbReference type="Pfam" id="PF01613">
    <property type="entry name" value="Flavin_Reduct"/>
    <property type="match status" value="1"/>
</dbReference>
<evidence type="ECO:0000313" key="5">
    <source>
        <dbReference type="Proteomes" id="UP000757540"/>
    </source>
</evidence>
<dbReference type="SUPFAM" id="SSF50475">
    <property type="entry name" value="FMN-binding split barrel"/>
    <property type="match status" value="1"/>
</dbReference>
<organism evidence="4 5">
    <name type="scientific">Isoptericola halotolerans</name>
    <dbReference type="NCBI Taxonomy" id="300560"/>
    <lineage>
        <taxon>Bacteria</taxon>
        <taxon>Bacillati</taxon>
        <taxon>Actinomycetota</taxon>
        <taxon>Actinomycetes</taxon>
        <taxon>Micrococcales</taxon>
        <taxon>Promicromonosporaceae</taxon>
        <taxon>Isoptericola</taxon>
    </lineage>
</organism>
<name>A0ABX2A7J2_9MICO</name>
<dbReference type="EMBL" id="JABEZU010000004">
    <property type="protein sequence ID" value="NOV98670.1"/>
    <property type="molecule type" value="Genomic_DNA"/>
</dbReference>
<dbReference type="PANTHER" id="PTHR30466">
    <property type="entry name" value="FLAVIN REDUCTASE"/>
    <property type="match status" value="1"/>
</dbReference>
<keyword evidence="5" id="KW-1185">Reference proteome</keyword>
<dbReference type="Proteomes" id="UP000757540">
    <property type="component" value="Unassembled WGS sequence"/>
</dbReference>
<dbReference type="InterPro" id="IPR012349">
    <property type="entry name" value="Split_barrel_FMN-bd"/>
</dbReference>
<evidence type="ECO:0000313" key="4">
    <source>
        <dbReference type="EMBL" id="NOV98670.1"/>
    </source>
</evidence>
<dbReference type="InterPro" id="IPR050268">
    <property type="entry name" value="NADH-dep_flavin_reductase"/>
</dbReference>
<dbReference type="Gene3D" id="2.30.110.10">
    <property type="entry name" value="Electron Transport, Fmn-binding Protein, Chain A"/>
    <property type="match status" value="1"/>
</dbReference>
<sequence length="182" mass="18805">MTSPPEELVSLGTGLRTVFADQPAAVSVVLWSGPDGTGGMTVTSVNAASLDPPLLVFCVDRRSSRLAALRRTPEISVNLLGAGQGDVADRYARRGDPGRWDASTVAGGAGRPHVPGARWSLLGRVVAVHDVGASDLFVVQVSEVLEGPSSDPLVHHQRAYGSVTGISGTSSRSTSAGRPSPR</sequence>
<protein>
    <submittedName>
        <fullName evidence="4">Flavin reductase (DIM6/NTAB) family NADH-FMN oxidoreductase RutF</fullName>
    </submittedName>
</protein>
<evidence type="ECO:0000256" key="2">
    <source>
        <dbReference type="SAM" id="MobiDB-lite"/>
    </source>
</evidence>
<evidence type="ECO:0000256" key="1">
    <source>
        <dbReference type="ARBA" id="ARBA00023002"/>
    </source>
</evidence>
<keyword evidence="1" id="KW-0560">Oxidoreductase</keyword>